<evidence type="ECO:0000313" key="2">
    <source>
        <dbReference type="EMBL" id="MCK8782308.1"/>
    </source>
</evidence>
<evidence type="ECO:0000256" key="1">
    <source>
        <dbReference type="SAM" id="Phobius"/>
    </source>
</evidence>
<dbReference type="Proteomes" id="UP001202827">
    <property type="component" value="Unassembled WGS sequence"/>
</dbReference>
<feature type="transmembrane region" description="Helical" evidence="1">
    <location>
        <begin position="62"/>
        <end position="83"/>
    </location>
</feature>
<organism evidence="2 3">
    <name type="scientific">Neorhizobium turbinariae</name>
    <dbReference type="NCBI Taxonomy" id="2937795"/>
    <lineage>
        <taxon>Bacteria</taxon>
        <taxon>Pseudomonadati</taxon>
        <taxon>Pseudomonadota</taxon>
        <taxon>Alphaproteobacteria</taxon>
        <taxon>Hyphomicrobiales</taxon>
        <taxon>Rhizobiaceae</taxon>
        <taxon>Rhizobium/Agrobacterium group</taxon>
        <taxon>Neorhizobium</taxon>
    </lineage>
</organism>
<gene>
    <name evidence="2" type="ORF">M0654_20220</name>
</gene>
<comment type="caution">
    <text evidence="2">The sequence shown here is derived from an EMBL/GenBank/DDBJ whole genome shotgun (WGS) entry which is preliminary data.</text>
</comment>
<protein>
    <submittedName>
        <fullName evidence="2">Uncharacterized protein</fullName>
    </submittedName>
</protein>
<accession>A0ABT0IWP5</accession>
<keyword evidence="1" id="KW-0812">Transmembrane</keyword>
<keyword evidence="1" id="KW-1133">Transmembrane helix</keyword>
<sequence>MQQAFDAKDSVDFLHTFMGYKRLRNETVAVIMAKSCRSIGPWSDRSKQARRHIPWMKIRPEILALLIAIVLVAVAGLALAELADLTLSARFSS</sequence>
<dbReference type="EMBL" id="JALPRY010000025">
    <property type="protein sequence ID" value="MCK8782308.1"/>
    <property type="molecule type" value="Genomic_DNA"/>
</dbReference>
<reference evidence="2 3" key="1">
    <citation type="submission" date="2022-04" db="EMBL/GenBank/DDBJ databases">
        <title>Rhizobium coralii sp. nov., isolated from coral Turbinaria peltata.</title>
        <authorList>
            <person name="Sun H."/>
        </authorList>
    </citation>
    <scope>NUCLEOTIDE SEQUENCE [LARGE SCALE GENOMIC DNA]</scope>
    <source>
        <strain evidence="2 3">NTR19</strain>
    </source>
</reference>
<keyword evidence="3" id="KW-1185">Reference proteome</keyword>
<name>A0ABT0IWP5_9HYPH</name>
<keyword evidence="1" id="KW-0472">Membrane</keyword>
<proteinExistence type="predicted"/>
<evidence type="ECO:0000313" key="3">
    <source>
        <dbReference type="Proteomes" id="UP001202827"/>
    </source>
</evidence>
<dbReference type="RefSeq" id="WP_248684623.1">
    <property type="nucleotide sequence ID" value="NZ_JALPRY010000025.1"/>
</dbReference>